<keyword evidence="3" id="KW-0503">Monooxygenase</keyword>
<dbReference type="GO" id="GO:0004497">
    <property type="term" value="F:monooxygenase activity"/>
    <property type="evidence" value="ECO:0007669"/>
    <property type="project" value="UniProtKB-KW"/>
</dbReference>
<feature type="compositionally biased region" description="Basic residues" evidence="1">
    <location>
        <begin position="349"/>
        <end position="366"/>
    </location>
</feature>
<feature type="signal peptide" evidence="2">
    <location>
        <begin position="1"/>
        <end position="22"/>
    </location>
</feature>
<accession>A0A9W7SXM9</accession>
<evidence type="ECO:0000256" key="2">
    <source>
        <dbReference type="SAM" id="SignalP"/>
    </source>
</evidence>
<evidence type="ECO:0000313" key="4">
    <source>
        <dbReference type="Proteomes" id="UP001138500"/>
    </source>
</evidence>
<dbReference type="PANTHER" id="PTHR36182:SF2">
    <property type="entry name" value="LYTIC POLYSACCHARIDE MONOOXYGENASE"/>
    <property type="match status" value="1"/>
</dbReference>
<name>A0A9W7SXM9_9PEZI</name>
<protein>
    <submittedName>
        <fullName evidence="3">Lytic polysaccharide monooxygenase</fullName>
    </submittedName>
</protein>
<feature type="region of interest" description="Disordered" evidence="1">
    <location>
        <begin position="332"/>
        <end position="379"/>
    </location>
</feature>
<reference evidence="3 4" key="1">
    <citation type="journal article" date="2018" name="IMA Fungus">
        <title>IMA Genome-F 10: Nine draft genome sequences of Claviceps purpurea s.lat., including C. arundinis, C. humidiphila, and C. cf. spartinae, pseudomolecules for the pitch canker pathogen Fusarium circinatum, draft genome of Davidsoniella eucalypti, Grosmannia galeiformis, Quambalaria eucalypti, and Teratosphaeria destructans.</title>
        <authorList>
            <person name="Wingfield B.D."/>
            <person name="Liu M."/>
            <person name="Nguyen H.D."/>
            <person name="Lane F.A."/>
            <person name="Morgan S.W."/>
            <person name="De Vos L."/>
            <person name="Wilken P.M."/>
            <person name="Duong T.A."/>
            <person name="Aylward J."/>
            <person name="Coetzee M.P."/>
            <person name="Dadej K."/>
            <person name="De Beer Z.W."/>
            <person name="Findlay W."/>
            <person name="Havenga M."/>
            <person name="Kolarik M."/>
            <person name="Menzies J.G."/>
            <person name="Naidoo K."/>
            <person name="Pochopski O."/>
            <person name="Shoukouhi P."/>
            <person name="Santana Q.C."/>
            <person name="Seifert K.A."/>
            <person name="Soal N."/>
            <person name="Steenkamp E.T."/>
            <person name="Tatham C.T."/>
            <person name="van der Nest M.A."/>
            <person name="Wingfield M.J."/>
        </authorList>
    </citation>
    <scope>NUCLEOTIDE SEQUENCE [LARGE SCALE GENOMIC DNA]</scope>
    <source>
        <strain evidence="3">CMW44962</strain>
    </source>
</reference>
<organism evidence="3 4">
    <name type="scientific">Teratosphaeria destructans</name>
    <dbReference type="NCBI Taxonomy" id="418781"/>
    <lineage>
        <taxon>Eukaryota</taxon>
        <taxon>Fungi</taxon>
        <taxon>Dikarya</taxon>
        <taxon>Ascomycota</taxon>
        <taxon>Pezizomycotina</taxon>
        <taxon>Dothideomycetes</taxon>
        <taxon>Dothideomycetidae</taxon>
        <taxon>Mycosphaerellales</taxon>
        <taxon>Teratosphaeriaceae</taxon>
        <taxon>Teratosphaeria</taxon>
    </lineage>
</organism>
<reference evidence="3 4" key="2">
    <citation type="journal article" date="2021" name="Curr. Genet.">
        <title>Genetic response to nitrogen starvation in the aggressive Eucalyptus foliar pathogen Teratosphaeria destructans.</title>
        <authorList>
            <person name="Havenga M."/>
            <person name="Wingfield B.D."/>
            <person name="Wingfield M.J."/>
            <person name="Dreyer L.L."/>
            <person name="Roets F."/>
            <person name="Aylward J."/>
        </authorList>
    </citation>
    <scope>NUCLEOTIDE SEQUENCE [LARGE SCALE GENOMIC DNA]</scope>
    <source>
        <strain evidence="3">CMW44962</strain>
    </source>
</reference>
<dbReference type="AlphaFoldDB" id="A0A9W7SXM9"/>
<evidence type="ECO:0000313" key="3">
    <source>
        <dbReference type="EMBL" id="KAH9838956.1"/>
    </source>
</evidence>
<keyword evidence="3" id="KW-0560">Oxidoreductase</keyword>
<gene>
    <name evidence="3" type="ORF">Tdes44962_MAKER08119</name>
</gene>
<feature type="chain" id="PRO_5040777479" evidence="2">
    <location>
        <begin position="23"/>
        <end position="414"/>
    </location>
</feature>
<dbReference type="PANTHER" id="PTHR36182">
    <property type="entry name" value="PROTEIN, PUTATIVE (AFU_ORTHOLOGUE AFUA_6G10930)-RELATED"/>
    <property type="match status" value="1"/>
</dbReference>
<keyword evidence="2" id="KW-0732">Signal</keyword>
<dbReference type="Proteomes" id="UP001138500">
    <property type="component" value="Unassembled WGS sequence"/>
</dbReference>
<comment type="caution">
    <text evidence="3">The sequence shown here is derived from an EMBL/GenBank/DDBJ whole genome shotgun (WGS) entry which is preliminary data.</text>
</comment>
<keyword evidence="4" id="KW-1185">Reference proteome</keyword>
<sequence length="414" mass="42294">MSFTKFSTAVAITANILGAANAHLIMQNPVPFGVDTLDNSPLVDAAIGSSGSNYPCKQRTGVYDITAMNNMKVGDTQLLDFKGSASHGGGTCELVYTTDLEPTANTTFKLFQTYQGNCPTSSDGNGGTNPFTFSLPEGTPNGRMTLAWIWYNYEGNREIYMNCAPLDVTGGSDTKDFYDSLPNAYIINLPSSSCSTPENEAVIIPNPGQYILTADQKSASATGSACAASAAAMTSGVSGYKSAAITTNGAAYKAPATNMDSTAAASGSAAATGSSSGAASSAAVNNGQYTGEGAATSAAAVPTSAASATPATSAAPSTSSFVTISTAAAAAQASSDASPGSTTNSTTHHLLHRRRHRRLLQRRHPVRPLQQRASCDAGGGAGHHVLERLDHEERCAPASACAGSPEGFLEEKSG</sequence>
<evidence type="ECO:0000256" key="1">
    <source>
        <dbReference type="SAM" id="MobiDB-lite"/>
    </source>
</evidence>
<dbReference type="OrthoDB" id="2342176at2759"/>
<dbReference type="EMBL" id="RIBY02000657">
    <property type="protein sequence ID" value="KAH9838956.1"/>
    <property type="molecule type" value="Genomic_DNA"/>
</dbReference>
<dbReference type="Gene3D" id="2.70.50.70">
    <property type="match status" value="1"/>
</dbReference>
<proteinExistence type="predicted"/>